<dbReference type="AlphaFoldDB" id="A0A430KUE1"/>
<dbReference type="RefSeq" id="WP_126157075.1">
    <property type="nucleotide sequence ID" value="NZ_RQXW01000002.1"/>
</dbReference>
<dbReference type="PROSITE" id="PS00070">
    <property type="entry name" value="ALDEHYDE_DEHYDR_CYS"/>
    <property type="match status" value="1"/>
</dbReference>
<dbReference type="Pfam" id="PF00171">
    <property type="entry name" value="Aldedh"/>
    <property type="match status" value="1"/>
</dbReference>
<dbReference type="InterPro" id="IPR016162">
    <property type="entry name" value="Ald_DH_N"/>
</dbReference>
<dbReference type="SUPFAM" id="SSF53720">
    <property type="entry name" value="ALDH-like"/>
    <property type="match status" value="1"/>
</dbReference>
<dbReference type="Gene3D" id="3.40.309.10">
    <property type="entry name" value="Aldehyde Dehydrogenase, Chain A, domain 2"/>
    <property type="match status" value="1"/>
</dbReference>
<evidence type="ECO:0000256" key="4">
    <source>
        <dbReference type="RuleBase" id="RU003345"/>
    </source>
</evidence>
<name>A0A430KUE1_9GAMM</name>
<sequence length="473" mass="50096">MSEFNLTIDGTAINTGETLDVINPSNGEPFAQCPLANPALVDQAVNAARRAFPQWSATSDEARSGLIHQLGQLLEQHQEELETLICQETGKPRGGLNFVGATMELMGSIGWTHVTADITLADEIIQDDDELFVKAYRKPLGVVASITPWNWPLMIAIWHVIPALRAGNTVVIKPSEKTPLATLRFVELANTVLPKGVLNIVTGYGDVGGALVAHPEVNKIIFTGSTPTGKAIMASAATSLKRLTLELGGNDAAIVLPDIDIDSVAPQLFGAAFHNNGQTCACLKRLYVHESIYDEVCQALAEQAKAVVVGDALNPDSQLGPLQNEEQLNIVLKLAASATNAGGQILAGGKRIGSQGFFFEPTIVAGLSNGDELVDEEQFGPILPVIKYTDIDSAVALANDNPNGLGGSVWSADISAAETIAQRLECGTSWVNTHGAVQPDAPFGGTKQSGFGVEFGHHGLAEYTSLHTLKIQK</sequence>
<evidence type="ECO:0000313" key="6">
    <source>
        <dbReference type="EMBL" id="RTE67107.1"/>
    </source>
</evidence>
<gene>
    <name evidence="6" type="ORF">EH243_02530</name>
</gene>
<dbReference type="InterPro" id="IPR044086">
    <property type="entry name" value="LUC3-like"/>
</dbReference>
<dbReference type="InterPro" id="IPR029510">
    <property type="entry name" value="Ald_DH_CS_GLU"/>
</dbReference>
<dbReference type="Gene3D" id="3.40.605.10">
    <property type="entry name" value="Aldehyde Dehydrogenase, Chain A, domain 1"/>
    <property type="match status" value="1"/>
</dbReference>
<dbReference type="InterPro" id="IPR015590">
    <property type="entry name" value="Aldehyde_DH_dom"/>
</dbReference>
<comment type="caution">
    <text evidence="6">The sequence shown here is derived from an EMBL/GenBank/DDBJ whole genome shotgun (WGS) entry which is preliminary data.</text>
</comment>
<dbReference type="InterPro" id="IPR016160">
    <property type="entry name" value="Ald_DH_CS_CYS"/>
</dbReference>
<proteinExistence type="inferred from homology"/>
<keyword evidence="2 4" id="KW-0560">Oxidoreductase</keyword>
<feature type="active site" evidence="3">
    <location>
        <position position="246"/>
    </location>
</feature>
<dbReference type="CDD" id="cd07106">
    <property type="entry name" value="ALDH_AldA-AAD23400"/>
    <property type="match status" value="1"/>
</dbReference>
<evidence type="ECO:0000256" key="2">
    <source>
        <dbReference type="ARBA" id="ARBA00023002"/>
    </source>
</evidence>
<evidence type="ECO:0000313" key="7">
    <source>
        <dbReference type="Proteomes" id="UP000283087"/>
    </source>
</evidence>
<dbReference type="OrthoDB" id="9812625at2"/>
<protein>
    <submittedName>
        <fullName evidence="6">Aldehyde dehydrogenase family protein</fullName>
    </submittedName>
</protein>
<dbReference type="EMBL" id="RQXW01000002">
    <property type="protein sequence ID" value="RTE67107.1"/>
    <property type="molecule type" value="Genomic_DNA"/>
</dbReference>
<dbReference type="GO" id="GO:0016620">
    <property type="term" value="F:oxidoreductase activity, acting on the aldehyde or oxo group of donors, NAD or NADP as acceptor"/>
    <property type="evidence" value="ECO:0007669"/>
    <property type="project" value="InterPro"/>
</dbReference>
<dbReference type="Proteomes" id="UP000283087">
    <property type="component" value="Unassembled WGS sequence"/>
</dbReference>
<evidence type="ECO:0000256" key="3">
    <source>
        <dbReference type="PROSITE-ProRule" id="PRU10007"/>
    </source>
</evidence>
<dbReference type="FunFam" id="3.40.605.10:FF:000007">
    <property type="entry name" value="NAD/NADP-dependent betaine aldehyde dehydrogenase"/>
    <property type="match status" value="1"/>
</dbReference>
<reference evidence="6 7" key="1">
    <citation type="submission" date="2018-11" db="EMBL/GenBank/DDBJ databases">
        <title>The draft genome sequence of Amphritea opalescens ANRC-JH13T.</title>
        <authorList>
            <person name="Fang Z."/>
            <person name="Zhang Y."/>
            <person name="Han X."/>
        </authorList>
    </citation>
    <scope>NUCLEOTIDE SEQUENCE [LARGE SCALE GENOMIC DNA]</scope>
    <source>
        <strain evidence="6 7">ANRC-JH13</strain>
    </source>
</reference>
<evidence type="ECO:0000256" key="1">
    <source>
        <dbReference type="ARBA" id="ARBA00009986"/>
    </source>
</evidence>
<organism evidence="6 7">
    <name type="scientific">Amphritea opalescens</name>
    <dbReference type="NCBI Taxonomy" id="2490544"/>
    <lineage>
        <taxon>Bacteria</taxon>
        <taxon>Pseudomonadati</taxon>
        <taxon>Pseudomonadota</taxon>
        <taxon>Gammaproteobacteria</taxon>
        <taxon>Oceanospirillales</taxon>
        <taxon>Oceanospirillaceae</taxon>
        <taxon>Amphritea</taxon>
    </lineage>
</organism>
<feature type="domain" description="Aldehyde dehydrogenase" evidence="5">
    <location>
        <begin position="16"/>
        <end position="468"/>
    </location>
</feature>
<dbReference type="PANTHER" id="PTHR11699">
    <property type="entry name" value="ALDEHYDE DEHYDROGENASE-RELATED"/>
    <property type="match status" value="1"/>
</dbReference>
<dbReference type="PROSITE" id="PS00687">
    <property type="entry name" value="ALDEHYDE_DEHYDR_GLU"/>
    <property type="match status" value="1"/>
</dbReference>
<keyword evidence="7" id="KW-1185">Reference proteome</keyword>
<accession>A0A430KUE1</accession>
<dbReference type="InterPro" id="IPR016163">
    <property type="entry name" value="Ald_DH_C"/>
</dbReference>
<comment type="similarity">
    <text evidence="1 4">Belongs to the aldehyde dehydrogenase family.</text>
</comment>
<dbReference type="FunFam" id="3.40.309.10:FF:000009">
    <property type="entry name" value="Aldehyde dehydrogenase A"/>
    <property type="match status" value="1"/>
</dbReference>
<evidence type="ECO:0000259" key="5">
    <source>
        <dbReference type="Pfam" id="PF00171"/>
    </source>
</evidence>
<dbReference type="InterPro" id="IPR016161">
    <property type="entry name" value="Ald_DH/histidinol_DH"/>
</dbReference>